<dbReference type="EMBL" id="SGJB01000001">
    <property type="protein sequence ID" value="TQQ85765.1"/>
    <property type="molecule type" value="Genomic_DNA"/>
</dbReference>
<dbReference type="GO" id="GO:0051536">
    <property type="term" value="F:iron-sulfur cluster binding"/>
    <property type="evidence" value="ECO:0007669"/>
    <property type="project" value="UniProtKB-KW"/>
</dbReference>
<feature type="domain" description="4Fe-4S ferredoxin-type" evidence="4">
    <location>
        <begin position="136"/>
        <end position="166"/>
    </location>
</feature>
<feature type="domain" description="4Fe-4S ferredoxin-type" evidence="4">
    <location>
        <begin position="183"/>
        <end position="212"/>
    </location>
</feature>
<dbReference type="PANTHER" id="PTHR11615">
    <property type="entry name" value="NITRATE, FORMATE, IRON DEHYDROGENASE"/>
    <property type="match status" value="1"/>
</dbReference>
<protein>
    <submittedName>
        <fullName evidence="5">4Fe-4S dicluster domain-containing protein</fullName>
    </submittedName>
</protein>
<organism evidence="5 6">
    <name type="scientific">Peptacetobacter hominis</name>
    <dbReference type="NCBI Taxonomy" id="2743610"/>
    <lineage>
        <taxon>Bacteria</taxon>
        <taxon>Bacillati</taxon>
        <taxon>Bacillota</taxon>
        <taxon>Clostridia</taxon>
        <taxon>Peptostreptococcales</taxon>
        <taxon>Peptostreptococcaceae</taxon>
        <taxon>Peptacetobacter</taxon>
    </lineage>
</organism>
<dbReference type="Gene3D" id="3.40.950.10">
    <property type="entry name" value="Fe-only Hydrogenase (Larger Subunit), Chain L, domain 3"/>
    <property type="match status" value="1"/>
</dbReference>
<dbReference type="PROSITE" id="PS00198">
    <property type="entry name" value="4FE4S_FER_1"/>
    <property type="match status" value="1"/>
</dbReference>
<dbReference type="Gene3D" id="3.30.70.20">
    <property type="match status" value="2"/>
</dbReference>
<dbReference type="InterPro" id="IPR009016">
    <property type="entry name" value="Fe_hydrogenase"/>
</dbReference>
<dbReference type="RefSeq" id="WP_142534990.1">
    <property type="nucleotide sequence ID" value="NZ_SGJB01000001.1"/>
</dbReference>
<dbReference type="InterPro" id="IPR017900">
    <property type="entry name" value="4Fe4S_Fe_S_CS"/>
</dbReference>
<dbReference type="InterPro" id="IPR027631">
    <property type="entry name" value="Mono_FeFe_hydrog"/>
</dbReference>
<dbReference type="InterPro" id="IPR050340">
    <property type="entry name" value="Cytosolic_Fe-S_CAF"/>
</dbReference>
<dbReference type="SUPFAM" id="SSF53920">
    <property type="entry name" value="Fe-only hydrogenase"/>
    <property type="match status" value="1"/>
</dbReference>
<sequence>MLQFETQLKKLKHDILVEIVKYARKDELTKENLDKIPDKVIHGKKATYRCCIYKEREIAFERARMAVDIDPNTEENRDVNIDDIKISEGDQIIYILEAACDSCPINDFMVTDLCRGCLAHRCKEACKFDAIYYINGRAYIDHDKCKSCGACKRACQYDAIAEIIRPCKSVCPTGALDIDQDTSKAKIHEEKCVNCGSCMSACPFGAISDRSLIAPVARMLEEGGKNIYAIVAPAITGQVPQIITYGQVKNAIKALGFKDMYEAACGADAVTVHEANEFAERMENGDTMMTNSCCPGFVSYVDIMYPELKDKVSGTVSPMIATARYIKNMDPEAVVVFIGPCTAKKKEAVRPDVAGAVDYVLTFEEIMAMFEGFGIEFAKCESEDVDDASIFGRGFGAAGGLTKAIENYVNDSEVNVEFKPVKISGGKEAKKVMTMAKVNRLGGNFIEGMMCEGGCINGAGKFMSMMKAKPSFDKKNAQSTMKTVLSNEILEEYKNINLERNL</sequence>
<dbReference type="AlphaFoldDB" id="A0A544QYT0"/>
<dbReference type="Pfam" id="PF25160">
    <property type="entry name" value="LdpA_Fe-S-bd"/>
    <property type="match status" value="1"/>
</dbReference>
<dbReference type="InterPro" id="IPR057431">
    <property type="entry name" value="LdpA_Fe-S-bd"/>
</dbReference>
<dbReference type="NCBIfam" id="TIGR04105">
    <property type="entry name" value="FeFe_hydrog_B1"/>
    <property type="match status" value="1"/>
</dbReference>
<comment type="caution">
    <text evidence="5">The sequence shown here is derived from an EMBL/GenBank/DDBJ whole genome shotgun (WGS) entry which is preliminary data.</text>
</comment>
<evidence type="ECO:0000313" key="5">
    <source>
        <dbReference type="EMBL" id="TQQ85765.1"/>
    </source>
</evidence>
<dbReference type="OrthoDB" id="9798098at2"/>
<keyword evidence="2" id="KW-0408">Iron</keyword>
<evidence type="ECO:0000256" key="2">
    <source>
        <dbReference type="ARBA" id="ARBA00023004"/>
    </source>
</evidence>
<dbReference type="Pfam" id="PF02906">
    <property type="entry name" value="Fe_hyd_lg_C"/>
    <property type="match status" value="1"/>
</dbReference>
<dbReference type="Pfam" id="PF00037">
    <property type="entry name" value="Fer4"/>
    <property type="match status" value="1"/>
</dbReference>
<evidence type="ECO:0000259" key="4">
    <source>
        <dbReference type="PROSITE" id="PS51379"/>
    </source>
</evidence>
<dbReference type="InterPro" id="IPR004108">
    <property type="entry name" value="Fe_hydrogenase_lsu_C"/>
</dbReference>
<dbReference type="PROSITE" id="PS51379">
    <property type="entry name" value="4FE4S_FER_2"/>
    <property type="match status" value="2"/>
</dbReference>
<dbReference type="SUPFAM" id="SSF54862">
    <property type="entry name" value="4Fe-4S ferredoxins"/>
    <property type="match status" value="1"/>
</dbReference>
<reference evidence="5 6" key="1">
    <citation type="submission" date="2019-02" db="EMBL/GenBank/DDBJ databases">
        <title>Peptostreptococcaceae bacterium ZHW00191 nov., a new bacterium isolated from the human gut.</title>
        <authorList>
            <person name="Zhou H.-W."/>
            <person name="Chen X.-J."/>
        </authorList>
    </citation>
    <scope>NUCLEOTIDE SEQUENCE [LARGE SCALE GENOMIC DNA]</scope>
    <source>
        <strain evidence="5 6">ZHW00191</strain>
    </source>
</reference>
<keyword evidence="3" id="KW-0411">Iron-sulfur</keyword>
<evidence type="ECO:0000256" key="1">
    <source>
        <dbReference type="ARBA" id="ARBA00022723"/>
    </source>
</evidence>
<gene>
    <name evidence="5" type="ORF">EXD82_00700</name>
</gene>
<dbReference type="GO" id="GO:0046872">
    <property type="term" value="F:metal ion binding"/>
    <property type="evidence" value="ECO:0007669"/>
    <property type="project" value="UniProtKB-KW"/>
</dbReference>
<keyword evidence="1" id="KW-0479">Metal-binding</keyword>
<dbReference type="Proteomes" id="UP000317863">
    <property type="component" value="Unassembled WGS sequence"/>
</dbReference>
<evidence type="ECO:0000313" key="6">
    <source>
        <dbReference type="Proteomes" id="UP000317863"/>
    </source>
</evidence>
<keyword evidence="6" id="KW-1185">Reference proteome</keyword>
<proteinExistence type="predicted"/>
<accession>A0A544QYT0</accession>
<evidence type="ECO:0000256" key="3">
    <source>
        <dbReference type="ARBA" id="ARBA00023014"/>
    </source>
</evidence>
<dbReference type="InterPro" id="IPR017896">
    <property type="entry name" value="4Fe4S_Fe-S-bd"/>
</dbReference>
<name>A0A544QYT0_9FIRM</name>